<gene>
    <name evidence="1" type="ORF">GGX14DRAFT_578945</name>
</gene>
<organism evidence="1 2">
    <name type="scientific">Mycena pura</name>
    <dbReference type="NCBI Taxonomy" id="153505"/>
    <lineage>
        <taxon>Eukaryota</taxon>
        <taxon>Fungi</taxon>
        <taxon>Dikarya</taxon>
        <taxon>Basidiomycota</taxon>
        <taxon>Agaricomycotina</taxon>
        <taxon>Agaricomycetes</taxon>
        <taxon>Agaricomycetidae</taxon>
        <taxon>Agaricales</taxon>
        <taxon>Marasmiineae</taxon>
        <taxon>Mycenaceae</taxon>
        <taxon>Mycena</taxon>
    </lineage>
</organism>
<protein>
    <submittedName>
        <fullName evidence="1">Uncharacterized protein</fullName>
    </submittedName>
</protein>
<dbReference type="AlphaFoldDB" id="A0AAD6URV9"/>
<proteinExistence type="predicted"/>
<reference evidence="1" key="1">
    <citation type="submission" date="2023-03" db="EMBL/GenBank/DDBJ databases">
        <title>Massive genome expansion in bonnet fungi (Mycena s.s.) driven by repeated elements and novel gene families across ecological guilds.</title>
        <authorList>
            <consortium name="Lawrence Berkeley National Laboratory"/>
            <person name="Harder C.B."/>
            <person name="Miyauchi S."/>
            <person name="Viragh M."/>
            <person name="Kuo A."/>
            <person name="Thoen E."/>
            <person name="Andreopoulos B."/>
            <person name="Lu D."/>
            <person name="Skrede I."/>
            <person name="Drula E."/>
            <person name="Henrissat B."/>
            <person name="Morin E."/>
            <person name="Kohler A."/>
            <person name="Barry K."/>
            <person name="LaButti K."/>
            <person name="Morin E."/>
            <person name="Salamov A."/>
            <person name="Lipzen A."/>
            <person name="Mereny Z."/>
            <person name="Hegedus B."/>
            <person name="Baldrian P."/>
            <person name="Stursova M."/>
            <person name="Weitz H."/>
            <person name="Taylor A."/>
            <person name="Grigoriev I.V."/>
            <person name="Nagy L.G."/>
            <person name="Martin F."/>
            <person name="Kauserud H."/>
        </authorList>
    </citation>
    <scope>NUCLEOTIDE SEQUENCE</scope>
    <source>
        <strain evidence="1">9144</strain>
    </source>
</reference>
<comment type="caution">
    <text evidence="1">The sequence shown here is derived from an EMBL/GenBank/DDBJ whole genome shotgun (WGS) entry which is preliminary data.</text>
</comment>
<evidence type="ECO:0000313" key="2">
    <source>
        <dbReference type="Proteomes" id="UP001219525"/>
    </source>
</evidence>
<dbReference type="EMBL" id="JARJCW010000132">
    <property type="protein sequence ID" value="KAJ7191498.1"/>
    <property type="molecule type" value="Genomic_DNA"/>
</dbReference>
<name>A0AAD6URV9_9AGAR</name>
<sequence>MLIARAVQIIYAELARLKRLRSCVLHLDRSHLIVDITRSFGMYTSRDPCLIIAYRLMQVIYATFARRRSQTLFALLLTSGAICSPIHPAIQVVDDSQLGNNHSCRWYASIPVRVIALLLTAHTVLTCLATHSFIEISHTTIMIQVFCTSHFLICPVTHSLIETPAIPATHEL</sequence>
<accession>A0AAD6URV9</accession>
<keyword evidence="2" id="KW-1185">Reference proteome</keyword>
<dbReference type="Proteomes" id="UP001219525">
    <property type="component" value="Unassembled WGS sequence"/>
</dbReference>
<evidence type="ECO:0000313" key="1">
    <source>
        <dbReference type="EMBL" id="KAJ7191498.1"/>
    </source>
</evidence>